<dbReference type="SUPFAM" id="SSF57667">
    <property type="entry name" value="beta-beta-alpha zinc fingers"/>
    <property type="match status" value="4"/>
</dbReference>
<feature type="compositionally biased region" description="Basic and acidic residues" evidence="6">
    <location>
        <begin position="2238"/>
        <end position="2254"/>
    </location>
</feature>
<evidence type="ECO:0000259" key="7">
    <source>
        <dbReference type="PROSITE" id="PS50157"/>
    </source>
</evidence>
<feature type="compositionally biased region" description="Basic and acidic residues" evidence="6">
    <location>
        <begin position="1014"/>
        <end position="1026"/>
    </location>
</feature>
<dbReference type="InterPro" id="IPR059059">
    <property type="entry name" value="Znf-C2H2_7th_ZNF462"/>
</dbReference>
<accession>A0A3Q1CMA4</accession>
<protein>
    <recommendedName>
        <fullName evidence="7">C2H2-type domain-containing protein</fullName>
    </recommendedName>
</protein>
<dbReference type="InterPro" id="IPR057831">
    <property type="entry name" value="Znf_C2H2_ZNF462_1st"/>
</dbReference>
<feature type="region of interest" description="Disordered" evidence="6">
    <location>
        <begin position="2191"/>
        <end position="2263"/>
    </location>
</feature>
<feature type="region of interest" description="Disordered" evidence="6">
    <location>
        <begin position="1519"/>
        <end position="1543"/>
    </location>
</feature>
<organism evidence="8 9">
    <name type="scientific">Amphiprion ocellaris</name>
    <name type="common">Clown anemonefish</name>
    <dbReference type="NCBI Taxonomy" id="80972"/>
    <lineage>
        <taxon>Eukaryota</taxon>
        <taxon>Metazoa</taxon>
        <taxon>Chordata</taxon>
        <taxon>Craniata</taxon>
        <taxon>Vertebrata</taxon>
        <taxon>Euteleostomi</taxon>
        <taxon>Actinopterygii</taxon>
        <taxon>Neopterygii</taxon>
        <taxon>Teleostei</taxon>
        <taxon>Neoteleostei</taxon>
        <taxon>Acanthomorphata</taxon>
        <taxon>Ovalentaria</taxon>
        <taxon>Pomacentridae</taxon>
        <taxon>Amphiprion</taxon>
    </lineage>
</organism>
<dbReference type="InterPro" id="IPR050688">
    <property type="entry name" value="Zinc_finger/UBP_domain"/>
</dbReference>
<feature type="region of interest" description="Disordered" evidence="6">
    <location>
        <begin position="552"/>
        <end position="586"/>
    </location>
</feature>
<feature type="domain" description="C2H2-type" evidence="7">
    <location>
        <begin position="1765"/>
        <end position="1792"/>
    </location>
</feature>
<evidence type="ECO:0000256" key="2">
    <source>
        <dbReference type="ARBA" id="ARBA00022737"/>
    </source>
</evidence>
<name>A0A3Q1CMA4_AMPOC</name>
<dbReference type="InterPro" id="IPR059058">
    <property type="entry name" value="Znf-C2H2_ZNF462"/>
</dbReference>
<keyword evidence="1" id="KW-0479">Metal-binding</keyword>
<evidence type="ECO:0000256" key="6">
    <source>
        <dbReference type="SAM" id="MobiDB-lite"/>
    </source>
</evidence>
<reference evidence="8" key="3">
    <citation type="submission" date="2025-09" db="UniProtKB">
        <authorList>
            <consortium name="Ensembl"/>
        </authorList>
    </citation>
    <scope>IDENTIFICATION</scope>
</reference>
<dbReference type="PANTHER" id="PTHR24403:SF67">
    <property type="entry name" value="FI01116P-RELATED"/>
    <property type="match status" value="1"/>
</dbReference>
<feature type="compositionally biased region" description="Basic and acidic residues" evidence="6">
    <location>
        <begin position="477"/>
        <end position="496"/>
    </location>
</feature>
<dbReference type="PROSITE" id="PS50157">
    <property type="entry name" value="ZINC_FINGER_C2H2_2"/>
    <property type="match status" value="5"/>
</dbReference>
<evidence type="ECO:0000256" key="3">
    <source>
        <dbReference type="ARBA" id="ARBA00022771"/>
    </source>
</evidence>
<feature type="domain" description="C2H2-type" evidence="7">
    <location>
        <begin position="2513"/>
        <end position="2537"/>
    </location>
</feature>
<dbReference type="Gene3D" id="3.30.160.60">
    <property type="entry name" value="Classic Zinc Finger"/>
    <property type="match status" value="7"/>
</dbReference>
<feature type="region of interest" description="Disordered" evidence="6">
    <location>
        <begin position="250"/>
        <end position="305"/>
    </location>
</feature>
<dbReference type="SMART" id="SM00355">
    <property type="entry name" value="ZnF_C2H2"/>
    <property type="match status" value="30"/>
</dbReference>
<feature type="region of interest" description="Disordered" evidence="6">
    <location>
        <begin position="1368"/>
        <end position="1390"/>
    </location>
</feature>
<keyword evidence="3 5" id="KW-0863">Zinc-finger</keyword>
<dbReference type="InterPro" id="IPR013087">
    <property type="entry name" value="Znf_C2H2_type"/>
</dbReference>
<feature type="compositionally biased region" description="Low complexity" evidence="6">
    <location>
        <begin position="151"/>
        <end position="162"/>
    </location>
</feature>
<feature type="compositionally biased region" description="Basic and acidic residues" evidence="6">
    <location>
        <begin position="604"/>
        <end position="623"/>
    </location>
</feature>
<sequence>MQNDSTQFSTSCRIKQVSKQAVPQGSLVKSFQCSHCILIFKSKVYLFEHLNKVHGFDVDTALTEAGLKYIKTDKANTDNSTSSSGSNFKCQHCDFKAFSQDILNEHEEQCEKKTENRNLLGTAVLSENPDTAITEILPNQHDETTEAKEISSVTSTSKTKSSLNPVKDLKTYKRPLQTITKYFTASSGSDEKPTTKLADGAKGTLILQDSPSSSSPNSSGVFKVTAKSMIDLSNAVTDHFLRNEQLLMTDLSPSKPKAQLSETPPNNTGKRPNKESSESRPAKKAKSDKEVQKLPNKEHTSDQLSLSSTKFSFDISEDEEEKMGDSVHGDTDVYCCKHCDFSGVGIKSLSAHYQDNHPYVRYNAVYIQDINDQSATFRCLECPVKFLSTADLKGHYMENHPNAPDVFMMKASQLNMVFKCFVCPFTTSTVRDLREHYKVKHPAHRVESSLFFCRYSVTEGQEEPSSCNICEKTASSERSGEMSPERSHIPCAEDKNATSPQHATSNGADMALFKCKICKFSHKSVVVMHVHYQKSHPDEEITLQKIKQSTCAMSEMTPEKSPNSGTVTEGSAPLKNISGASEDKAEVSQQKKILSFLEKPEYKAETSEHNSESSDTKKVESVKDRRKRKKFSTKYDWEISAGMDSLSSSSPDKIFYCQFCNYTSPSVRSVVGHHNAKHSMDAPVFTDDIVLYSAEKQKMKLEMKPSKSPPSSHSKTTTSVEACSETKVQNNEEDETDASVAQLNPYACAENLFYCQKCNFGNPTPKGVINHQAKAHQRLHTCRESVVEYTALVRDEIEKSKHNDKELSFCTGLPLPLINEGDEYMFFCHYCNYRNNTVKEVMRHYSKTHRGFEKNSTQVQQYTSMVLQRTQKLHLKLEQEVSQESPGKLENSPKKIKEFAKSSPVGALQRQRTLRCYRCTYSTPYVYLLKRHIRKAHLTIHSVTDVLQVCFKQGALQSGYHCEFCIFSGEDAAAVYKHYQEKHPSSKTSFGHISKLLYVGPDTDPPKTKKPKLKHTDGIRDGDGHDGNLTSQRRQRETETYSCSSCSYKSSSMLSVARHYRAVHPLPAKEDHLDILNSTKTSESSQKEDHDEIPELFDSYQVPLEFDKSSDEATFKCPYCTLTFNTRHGVSVHCGMKHHEAEPKDLEEKPKPVQIETSLHIFKCPYCTYVNTVHQGVLTHCQMKHPTLPSKAGSLNVDLSYVRNWDEGSKKNGPGDIVRFSGHLCETCPQLCATLNKLSKHREMEHNDTAASNVQSTLKPSAVSKITISKSYSTQRSVSKVSLLSKKINAMVRCQQCSYTCRTKIELSQHLRVHHKNTIPKDRVYKCVLCSKIYFMTKRLAGHYAKKHGREAYLKYYIPMYKQGFEKPAPTSPDPTSTQQPENTSEPPKLSITTDGNKILFFSCPSCPYVNASYHGTLTHCQMKHPDVVARADELKTTEILLSNTVRCTIGRSANQRGYMCQKCPQIHGSMAKLRIHYIKTHDELFVFEHSAETTENQPDYDSQASVLKAMSLKEETSEVKITETEDCPQPDTSETCQSNSPSPQSQLLLYKCHMCSYAGSCRKYLHCHLRKTHKLDALTTYRLLEKYNIRKRKMPSDLPVPVEPEESANVKCKMCPDLMFDSPQLLIDHYNTFHRFDCKLDFTVLSLGSKKSKTTGTYKCSHCATVLYGIRKLCPHLDRHAIGGKDKTKAARRKTSLVITPKPEIQTVQFSKPDELPKLETLEDLTQWNMTPVQTFTLPTSPLPSPSKPTDVEQTELESRQDKHACEQCGRTFMSMKGLRSHVRSHAALAAIKKLSKPSTSALKININKFVIHKSGTVKPFLCGLCSYRTTVLGLWRSHFMKKHKDVIEDPAETHCEDEENAQRTDRESSYSSEAFINWSEYDEETEMTEESMYLEPPDVQRQLNHYNLMAQSNAKSKVNVHESKLAENSVFYCEMCNFNTEHLSSMRRHYINRHGKRIFKCKDCNFFTGSRKTLEMHIETGHSTGQSEPTHQKDLRCPFCLYQTSNKNNMIDHIVLHREERVVPIEVRRSKLSRYLQGIVFRCHKCTFSSGSAENLHLHMTRHDDIKPYKCRLCYFDCVRLSDLEAHLSDKHQVVRNHELVGQVSLDQLDASAGGMPGNEEEHSSNLEEHNSDTDNVETKDFVTDFSETENPTGNNTRDKIMLKEAGLDGNEENPGDSRQHENTKLNTTVLEKTEQEPQKQAVTDTARGNAEKNVGERNNGPEEEGQTNENRAQPRLKDSEASSISEQKEEAAEGSSTPVFQTPEKTQAHMLHTKTFQHRTQNIEAKIEKDIIRHILQLDNDGSICKIHKTTNHNGSDKTEQNIEAKGVDNDLGDIPLLDEEGNGTLVQNPKHQVNAQTVSASAKMNHTQAKNTTDRESFTIERHLLTLSPNCTELLLSHKDSLGVTSPICKQQEMNSLKNCEEVTEHYGEMPVLENEYLKHGRPALGCYKEHEETDPLNQKEDKESAVIAEDNGKQCKDLDDPHVHKGAVTAIDGSAEVLRSSLTEDKPFKCKLCGRNLMNSSELKRHIMRHGI</sequence>
<feature type="domain" description="C2H2-type" evidence="7">
    <location>
        <begin position="1115"/>
        <end position="1143"/>
    </location>
</feature>
<dbReference type="FunFam" id="3.30.160.60:FF:000655">
    <property type="entry name" value="Zinc finger protein 462"/>
    <property type="match status" value="1"/>
</dbReference>
<reference evidence="8 9" key="1">
    <citation type="submission" date="2022-01" db="EMBL/GenBank/DDBJ databases">
        <title>A chromosome-scale genome assembly of the false clownfish, Amphiprion ocellaris.</title>
        <authorList>
            <person name="Ryu T."/>
        </authorList>
    </citation>
    <scope>NUCLEOTIDE SEQUENCE [LARGE SCALE GENOMIC DNA]</scope>
</reference>
<dbReference type="GeneID" id="111580402"/>
<evidence type="ECO:0000313" key="8">
    <source>
        <dbReference type="Ensembl" id="ENSAOCP00000029042.2"/>
    </source>
</evidence>
<evidence type="ECO:0000256" key="4">
    <source>
        <dbReference type="ARBA" id="ARBA00022833"/>
    </source>
</evidence>
<feature type="region of interest" description="Disordered" evidence="6">
    <location>
        <begin position="702"/>
        <end position="736"/>
    </location>
</feature>
<dbReference type="PROSITE" id="PS00028">
    <property type="entry name" value="ZINC_FINGER_C2H2_1"/>
    <property type="match status" value="10"/>
</dbReference>
<evidence type="ECO:0000313" key="9">
    <source>
        <dbReference type="Proteomes" id="UP001501940"/>
    </source>
</evidence>
<dbReference type="GeneTree" id="ENSGT00940000156411"/>
<keyword evidence="9" id="KW-1185">Reference proteome</keyword>
<dbReference type="PANTHER" id="PTHR24403">
    <property type="entry name" value="ZINC FINGER PROTEIN"/>
    <property type="match status" value="1"/>
</dbReference>
<dbReference type="Pfam" id="PF23225">
    <property type="entry name" value="zf-C2H2_7th_ZNF462"/>
    <property type="match status" value="4"/>
</dbReference>
<dbReference type="OMA" id="ERGYMCK"/>
<feature type="compositionally biased region" description="Basic and acidic residues" evidence="6">
    <location>
        <begin position="272"/>
        <end position="301"/>
    </location>
</feature>
<dbReference type="Pfam" id="PF23077">
    <property type="entry name" value="zf-C2H2_ZNF462_1st"/>
    <property type="match status" value="1"/>
</dbReference>
<feature type="compositionally biased region" description="Basic and acidic residues" evidence="6">
    <location>
        <begin position="140"/>
        <end position="149"/>
    </location>
</feature>
<dbReference type="STRING" id="80972.ENSAOCP00000029042"/>
<dbReference type="Pfam" id="PF23075">
    <property type="entry name" value="zf-C2H2_ZNF462_11"/>
    <property type="match status" value="2"/>
</dbReference>
<dbReference type="GO" id="GO:0045944">
    <property type="term" value="P:positive regulation of transcription by RNA polymerase II"/>
    <property type="evidence" value="ECO:0007669"/>
    <property type="project" value="TreeGrafter"/>
</dbReference>
<feature type="domain" description="C2H2-type" evidence="7">
    <location>
        <begin position="2043"/>
        <end position="2070"/>
    </location>
</feature>
<feature type="compositionally biased region" description="Basic and acidic residues" evidence="6">
    <location>
        <begin position="1852"/>
        <end position="1870"/>
    </location>
</feature>
<dbReference type="GO" id="GO:0005634">
    <property type="term" value="C:nucleus"/>
    <property type="evidence" value="ECO:0007669"/>
    <property type="project" value="TreeGrafter"/>
</dbReference>
<feature type="compositionally biased region" description="Polar residues" evidence="6">
    <location>
        <begin position="560"/>
        <end position="569"/>
    </location>
</feature>
<dbReference type="GO" id="GO:0008270">
    <property type="term" value="F:zinc ion binding"/>
    <property type="evidence" value="ECO:0007669"/>
    <property type="project" value="UniProtKB-KW"/>
</dbReference>
<dbReference type="Ensembl" id="ENSAOCT00000022776.2">
    <property type="protein sequence ID" value="ENSAOCP00000029042.2"/>
    <property type="gene ID" value="ENSAOCG00000019079.2"/>
</dbReference>
<evidence type="ECO:0000256" key="1">
    <source>
        <dbReference type="ARBA" id="ARBA00022723"/>
    </source>
</evidence>
<keyword evidence="2" id="KW-0677">Repeat</keyword>
<keyword evidence="4" id="KW-0862">Zinc</keyword>
<feature type="region of interest" description="Disordered" evidence="6">
    <location>
        <begin position="477"/>
        <end position="503"/>
    </location>
</feature>
<proteinExistence type="predicted"/>
<feature type="region of interest" description="Disordered" evidence="6">
    <location>
        <begin position="1001"/>
        <end position="1036"/>
    </location>
</feature>
<feature type="region of interest" description="Disordered" evidence="6">
    <location>
        <begin position="604"/>
        <end position="625"/>
    </location>
</feature>
<feature type="compositionally biased region" description="Low complexity" evidence="6">
    <location>
        <begin position="709"/>
        <end position="719"/>
    </location>
</feature>
<feature type="compositionally biased region" description="Polar residues" evidence="6">
    <location>
        <begin position="260"/>
        <end position="270"/>
    </location>
</feature>
<dbReference type="RefSeq" id="XP_023143901.2">
    <property type="nucleotide sequence ID" value="XM_023288133.3"/>
</dbReference>
<feature type="region of interest" description="Disordered" evidence="6">
    <location>
        <begin position="1852"/>
        <end position="1873"/>
    </location>
</feature>
<feature type="compositionally biased region" description="Basic and acidic residues" evidence="6">
    <location>
        <begin position="2122"/>
        <end position="2138"/>
    </location>
</feature>
<feature type="region of interest" description="Disordered" evidence="6">
    <location>
        <begin position="2112"/>
        <end position="2138"/>
    </location>
</feature>
<dbReference type="Proteomes" id="UP001501940">
    <property type="component" value="Chromosome 6"/>
</dbReference>
<evidence type="ECO:0000256" key="5">
    <source>
        <dbReference type="PROSITE-ProRule" id="PRU00042"/>
    </source>
</evidence>
<feature type="region of interest" description="Disordered" evidence="6">
    <location>
        <begin position="139"/>
        <end position="165"/>
    </location>
</feature>
<dbReference type="KEGG" id="aoce:111580402"/>
<reference evidence="8" key="2">
    <citation type="submission" date="2025-08" db="UniProtKB">
        <authorList>
            <consortium name="Ensembl"/>
        </authorList>
    </citation>
    <scope>IDENTIFICATION</scope>
</reference>
<feature type="domain" description="C2H2-type" evidence="7">
    <location>
        <begin position="1292"/>
        <end position="1320"/>
    </location>
</feature>
<dbReference type="InterPro" id="IPR036236">
    <property type="entry name" value="Znf_C2H2_sf"/>
</dbReference>